<keyword evidence="1" id="KW-0472">Membrane</keyword>
<feature type="domain" description="DUF218" evidence="2">
    <location>
        <begin position="42"/>
        <end position="171"/>
    </location>
</feature>
<accession>A0ABX2ZM41</accession>
<protein>
    <recommendedName>
        <fullName evidence="2">DUF218 domain-containing protein</fullName>
    </recommendedName>
</protein>
<name>A0ABX2ZM41_9BACI</name>
<dbReference type="EMBL" id="MDKC01000033">
    <property type="protein sequence ID" value="ODG90767.1"/>
    <property type="molecule type" value="Genomic_DNA"/>
</dbReference>
<organism evidence="3 4">
    <name type="scientific">Gottfriedia luciferensis</name>
    <dbReference type="NCBI Taxonomy" id="178774"/>
    <lineage>
        <taxon>Bacteria</taxon>
        <taxon>Bacillati</taxon>
        <taxon>Bacillota</taxon>
        <taxon>Bacilli</taxon>
        <taxon>Bacillales</taxon>
        <taxon>Bacillaceae</taxon>
        <taxon>Gottfriedia</taxon>
    </lineage>
</organism>
<dbReference type="Proteomes" id="UP000094580">
    <property type="component" value="Unassembled WGS sequence"/>
</dbReference>
<evidence type="ECO:0000259" key="2">
    <source>
        <dbReference type="Pfam" id="PF02698"/>
    </source>
</evidence>
<evidence type="ECO:0000256" key="1">
    <source>
        <dbReference type="SAM" id="Phobius"/>
    </source>
</evidence>
<dbReference type="PANTHER" id="PTHR30336:SF4">
    <property type="entry name" value="ENVELOPE BIOGENESIS FACTOR ELYC"/>
    <property type="match status" value="1"/>
</dbReference>
<keyword evidence="1" id="KW-0812">Transmembrane</keyword>
<dbReference type="CDD" id="cd06259">
    <property type="entry name" value="YdcF-like"/>
    <property type="match status" value="1"/>
</dbReference>
<keyword evidence="4" id="KW-1185">Reference proteome</keyword>
<feature type="transmembrane region" description="Helical" evidence="1">
    <location>
        <begin position="6"/>
        <end position="31"/>
    </location>
</feature>
<dbReference type="InterPro" id="IPR003848">
    <property type="entry name" value="DUF218"/>
</dbReference>
<reference evidence="3 4" key="1">
    <citation type="submission" date="2016-07" db="EMBL/GenBank/DDBJ databases">
        <authorList>
            <person name="Townsley L."/>
            <person name="Shank E.A."/>
        </authorList>
    </citation>
    <scope>NUCLEOTIDE SEQUENCE [LARGE SCALE GENOMIC DNA]</scope>
    <source>
        <strain evidence="3 4">CH01</strain>
    </source>
</reference>
<gene>
    <name evidence="3" type="ORF">BED47_09965</name>
</gene>
<evidence type="ECO:0000313" key="4">
    <source>
        <dbReference type="Proteomes" id="UP000094580"/>
    </source>
</evidence>
<dbReference type="Gene3D" id="3.40.50.620">
    <property type="entry name" value="HUPs"/>
    <property type="match status" value="1"/>
</dbReference>
<comment type="caution">
    <text evidence="3">The sequence shown here is derived from an EMBL/GenBank/DDBJ whole genome shotgun (WGS) entry which is preliminary data.</text>
</comment>
<evidence type="ECO:0000313" key="3">
    <source>
        <dbReference type="EMBL" id="ODG90767.1"/>
    </source>
</evidence>
<proteinExistence type="predicted"/>
<dbReference type="InterPro" id="IPR051599">
    <property type="entry name" value="Cell_Envelope_Assoc"/>
</dbReference>
<dbReference type="InterPro" id="IPR014729">
    <property type="entry name" value="Rossmann-like_a/b/a_fold"/>
</dbReference>
<sequence>MSFFKIITYTIIIGILSYVFCIVFIGINSFLQYQHKVPKNADYIIVLGAGLKKDKPTRALRYRIETAAKYAKENKSAKIIVSGGKGNDELISEAECMRVELIKLGIEEDRIVKEDLSTNTYENMKFSKKLIHNDQAQVVVVSNDYHLFRSLKLAKKQGLNVVGLPAKTPKVIIPTAYFRECLSILKAIYYKQM</sequence>
<dbReference type="PANTHER" id="PTHR30336">
    <property type="entry name" value="INNER MEMBRANE PROTEIN, PROBABLE PERMEASE"/>
    <property type="match status" value="1"/>
</dbReference>
<keyword evidence="1" id="KW-1133">Transmembrane helix</keyword>
<dbReference type="RefSeq" id="WP_069034632.1">
    <property type="nucleotide sequence ID" value="NZ_MDKC01000033.1"/>
</dbReference>
<dbReference type="Pfam" id="PF02698">
    <property type="entry name" value="DUF218"/>
    <property type="match status" value="1"/>
</dbReference>